<accession>A0A0D8B604</accession>
<gene>
    <name evidence="3" type="ORF">FF36_06170</name>
</gene>
<organism evidence="3 4">
    <name type="scientific">Frankia torreyi</name>
    <dbReference type="NCBI Taxonomy" id="1856"/>
    <lineage>
        <taxon>Bacteria</taxon>
        <taxon>Bacillati</taxon>
        <taxon>Actinomycetota</taxon>
        <taxon>Actinomycetes</taxon>
        <taxon>Frankiales</taxon>
        <taxon>Frankiaceae</taxon>
        <taxon>Frankia</taxon>
    </lineage>
</organism>
<keyword evidence="3" id="KW-0808">Transferase</keyword>
<evidence type="ECO:0000259" key="2">
    <source>
        <dbReference type="PROSITE" id="PS51186"/>
    </source>
</evidence>
<dbReference type="EMBL" id="JYFN01000098">
    <property type="protein sequence ID" value="KJE19545.1"/>
    <property type="molecule type" value="Genomic_DNA"/>
</dbReference>
<dbReference type="GO" id="GO:0016747">
    <property type="term" value="F:acyltransferase activity, transferring groups other than amino-acyl groups"/>
    <property type="evidence" value="ECO:0007669"/>
    <property type="project" value="InterPro"/>
</dbReference>
<reference evidence="3 4" key="2">
    <citation type="journal article" date="2016" name="Genome Announc.">
        <title>Permanent Draft Genome Sequences for Two Variants of Frankia sp. Strain CpI1, the First Frankia Strain Isolated from Root Nodules of Comptonia peregrina.</title>
        <authorList>
            <person name="Oshone R."/>
            <person name="Hurst S.G.IV."/>
            <person name="Abebe-Akele F."/>
            <person name="Simpson S."/>
            <person name="Morris K."/>
            <person name="Thomas W.K."/>
            <person name="Tisa L.S."/>
        </authorList>
    </citation>
    <scope>NUCLEOTIDE SEQUENCE [LARGE SCALE GENOMIC DNA]</scope>
    <source>
        <strain evidence="4">CpI1-S</strain>
    </source>
</reference>
<comment type="caution">
    <text evidence="3">The sequence shown here is derived from an EMBL/GenBank/DDBJ whole genome shotgun (WGS) entry which is preliminary data.</text>
</comment>
<evidence type="ECO:0000313" key="3">
    <source>
        <dbReference type="EMBL" id="KJE19545.1"/>
    </source>
</evidence>
<dbReference type="PATRIC" id="fig|1502723.3.peg.7136"/>
<feature type="region of interest" description="Disordered" evidence="1">
    <location>
        <begin position="1"/>
        <end position="38"/>
    </location>
</feature>
<dbReference type="Proteomes" id="UP000032545">
    <property type="component" value="Unassembled WGS sequence"/>
</dbReference>
<dbReference type="SUPFAM" id="SSF55729">
    <property type="entry name" value="Acyl-CoA N-acyltransferases (Nat)"/>
    <property type="match status" value="1"/>
</dbReference>
<dbReference type="PROSITE" id="PS51186">
    <property type="entry name" value="GNAT"/>
    <property type="match status" value="1"/>
</dbReference>
<name>A0A0D8B604_9ACTN</name>
<dbReference type="Gene3D" id="3.40.630.30">
    <property type="match status" value="1"/>
</dbReference>
<protein>
    <submittedName>
        <fullName evidence="3">Acetyltransferase (GNAT) family protein</fullName>
    </submittedName>
</protein>
<dbReference type="CDD" id="cd04301">
    <property type="entry name" value="NAT_SF"/>
    <property type="match status" value="1"/>
</dbReference>
<sequence length="181" mass="19683">MAAGRNPPAGAGGGAAVTDSTGSGRTSARTSPDGTDTIRPVKIEELEAERTWLAFDPMRQLRPHLTSTGFVRLVNEVQRPEGYRLVASWDGELGRVAAALGFRQVNSLAAGRHLAVDDLTTLLAARGRGHATRLLAWAEREARRLGCEHIHLDADTHRHEAHRLALRAGYSISAFHLTRRV</sequence>
<reference evidence="4" key="1">
    <citation type="submission" date="2015-02" db="EMBL/GenBank/DDBJ databases">
        <title>Draft Genome of Frankia sp. CpI1-S.</title>
        <authorList>
            <person name="Oshone R.T."/>
            <person name="Ngom M."/>
            <person name="Ghodhbane-Gtari F."/>
            <person name="Gtari M."/>
            <person name="Morris K."/>
            <person name="Thomas K."/>
            <person name="Sen A."/>
            <person name="Tisa L.S."/>
        </authorList>
    </citation>
    <scope>NUCLEOTIDE SEQUENCE [LARGE SCALE GENOMIC DNA]</scope>
    <source>
        <strain evidence="4">CpI1-S</strain>
    </source>
</reference>
<keyword evidence="4" id="KW-1185">Reference proteome</keyword>
<dbReference type="AlphaFoldDB" id="A0A0D8B604"/>
<dbReference type="Pfam" id="PF00583">
    <property type="entry name" value="Acetyltransf_1"/>
    <property type="match status" value="1"/>
</dbReference>
<evidence type="ECO:0000313" key="4">
    <source>
        <dbReference type="Proteomes" id="UP000032545"/>
    </source>
</evidence>
<dbReference type="InterPro" id="IPR000182">
    <property type="entry name" value="GNAT_dom"/>
</dbReference>
<proteinExistence type="predicted"/>
<evidence type="ECO:0000256" key="1">
    <source>
        <dbReference type="SAM" id="MobiDB-lite"/>
    </source>
</evidence>
<feature type="compositionally biased region" description="Low complexity" evidence="1">
    <location>
        <begin position="16"/>
        <end position="31"/>
    </location>
</feature>
<dbReference type="InterPro" id="IPR016181">
    <property type="entry name" value="Acyl_CoA_acyltransferase"/>
</dbReference>
<feature type="domain" description="N-acetyltransferase" evidence="2">
    <location>
        <begin position="41"/>
        <end position="181"/>
    </location>
</feature>